<feature type="transmembrane region" description="Helical" evidence="7">
    <location>
        <begin position="176"/>
        <end position="194"/>
    </location>
</feature>
<dbReference type="InterPro" id="IPR050539">
    <property type="entry name" value="ThrE_Dicarb/AminoAcid_Exp"/>
</dbReference>
<evidence type="ECO:0000313" key="10">
    <source>
        <dbReference type="Proteomes" id="UP000823123"/>
    </source>
</evidence>
<evidence type="ECO:0000256" key="4">
    <source>
        <dbReference type="ARBA" id="ARBA00022989"/>
    </source>
</evidence>
<evidence type="ECO:0000259" key="8">
    <source>
        <dbReference type="Pfam" id="PF06738"/>
    </source>
</evidence>
<evidence type="ECO:0000256" key="3">
    <source>
        <dbReference type="ARBA" id="ARBA00022692"/>
    </source>
</evidence>
<proteinExistence type="inferred from homology"/>
<evidence type="ECO:0000256" key="7">
    <source>
        <dbReference type="SAM" id="Phobius"/>
    </source>
</evidence>
<evidence type="ECO:0000313" key="9">
    <source>
        <dbReference type="EMBL" id="MBK1468031.1"/>
    </source>
</evidence>
<evidence type="ECO:0000256" key="1">
    <source>
        <dbReference type="ARBA" id="ARBA00004651"/>
    </source>
</evidence>
<evidence type="ECO:0000256" key="5">
    <source>
        <dbReference type="ARBA" id="ARBA00023136"/>
    </source>
</evidence>
<organism evidence="9 10">
    <name type="scientific">Parvimonas parva</name>
    <dbReference type="NCBI Taxonomy" id="2769485"/>
    <lineage>
        <taxon>Bacteria</taxon>
        <taxon>Bacillati</taxon>
        <taxon>Bacillota</taxon>
        <taxon>Tissierellia</taxon>
        <taxon>Tissierellales</taxon>
        <taxon>Peptoniphilaceae</taxon>
        <taxon>Parvimonas</taxon>
    </lineage>
</organism>
<evidence type="ECO:0000256" key="2">
    <source>
        <dbReference type="ARBA" id="ARBA00022475"/>
    </source>
</evidence>
<name>A0ABS1C7H7_9FIRM</name>
<dbReference type="Pfam" id="PF06738">
    <property type="entry name" value="ThrE"/>
    <property type="match status" value="1"/>
</dbReference>
<comment type="similarity">
    <text evidence="6">Belongs to the ThrE exporter (TC 2.A.79) family.</text>
</comment>
<keyword evidence="5 7" id="KW-0472">Membrane</keyword>
<protein>
    <submittedName>
        <fullName evidence="9">Threonine/serine exporter family protein</fullName>
    </submittedName>
</protein>
<reference evidence="9 10" key="1">
    <citation type="submission" date="2020-09" db="EMBL/GenBank/DDBJ databases">
        <title>Parvimonas S3374 sp. nov.</title>
        <authorList>
            <person name="Buhl M."/>
        </authorList>
    </citation>
    <scope>NUCLEOTIDE SEQUENCE [LARGE SCALE GENOMIC DNA]</scope>
    <source>
        <strain evidence="9 10">S3374</strain>
    </source>
</reference>
<evidence type="ECO:0000256" key="6">
    <source>
        <dbReference type="ARBA" id="ARBA00034125"/>
    </source>
</evidence>
<accession>A0ABS1C7H7</accession>
<dbReference type="InterPro" id="IPR010619">
    <property type="entry name" value="ThrE-like_N"/>
</dbReference>
<feature type="domain" description="Threonine/serine exporter-like N-terminal" evidence="8">
    <location>
        <begin position="23"/>
        <end position="259"/>
    </location>
</feature>
<keyword evidence="10" id="KW-1185">Reference proteome</keyword>
<keyword evidence="3 7" id="KW-0812">Transmembrane</keyword>
<dbReference type="EMBL" id="JACVDA010000003">
    <property type="protein sequence ID" value="MBK1468031.1"/>
    <property type="molecule type" value="Genomic_DNA"/>
</dbReference>
<dbReference type="PANTHER" id="PTHR34390:SF2">
    <property type="entry name" value="SUCCINATE TRANSPORTER SUBUNIT YJJP-RELATED"/>
    <property type="match status" value="1"/>
</dbReference>
<keyword evidence="4 7" id="KW-1133">Transmembrane helix</keyword>
<comment type="subcellular location">
    <subcellularLocation>
        <location evidence="1">Cell membrane</location>
        <topology evidence="1">Multi-pass membrane protein</topology>
    </subcellularLocation>
</comment>
<gene>
    <name evidence="9" type="ORF">IBJ83_01700</name>
</gene>
<dbReference type="PANTHER" id="PTHR34390">
    <property type="entry name" value="UPF0442 PROTEIN YJJB-RELATED"/>
    <property type="match status" value="1"/>
</dbReference>
<sequence>MNMMKNNSISSDIEAKKLLNFSIKFSYSLLYNGAEVYRVEDSINRICKSFENIKAVNTFALSNMVIISFVYNGTNYTTMRRVNDSGKNLEKIALLNELSRNIVSGNVDIDGAFKELKNIKNKNSYNNLTIILLVTISAPFLAFIFGGTLGDFIPASLAMLVEMSFLTYVEKLKLPSFLTIFLSASTVTLFTMTMSRIIHIQNVSSIIIAGIIPLFPGIQITNSMRDILSGDILSGVIGIMSAIFTAVSIAIGVVLMLRIFG</sequence>
<dbReference type="Proteomes" id="UP000823123">
    <property type="component" value="Unassembled WGS sequence"/>
</dbReference>
<feature type="transmembrane region" description="Helical" evidence="7">
    <location>
        <begin position="200"/>
        <end position="220"/>
    </location>
</feature>
<comment type="caution">
    <text evidence="9">The sequence shown here is derived from an EMBL/GenBank/DDBJ whole genome shotgun (WGS) entry which is preliminary data.</text>
</comment>
<dbReference type="RefSeq" id="WP_201275100.1">
    <property type="nucleotide sequence ID" value="NZ_AP038371.1"/>
</dbReference>
<feature type="transmembrane region" description="Helical" evidence="7">
    <location>
        <begin position="125"/>
        <end position="146"/>
    </location>
</feature>
<feature type="transmembrane region" description="Helical" evidence="7">
    <location>
        <begin position="232"/>
        <end position="260"/>
    </location>
</feature>
<keyword evidence="2" id="KW-1003">Cell membrane</keyword>